<dbReference type="Proteomes" id="UP000326953">
    <property type="component" value="Unassembled WGS sequence"/>
</dbReference>
<evidence type="ECO:0008006" key="3">
    <source>
        <dbReference type="Google" id="ProtNLM"/>
    </source>
</evidence>
<evidence type="ECO:0000313" key="2">
    <source>
        <dbReference type="Proteomes" id="UP000326953"/>
    </source>
</evidence>
<dbReference type="EMBL" id="CABVHK010000012">
    <property type="protein sequence ID" value="VVN09619.1"/>
    <property type="molecule type" value="Genomic_DNA"/>
</dbReference>
<dbReference type="RefSeq" id="WP_150712177.1">
    <property type="nucleotide sequence ID" value="NZ_CABVHK010000012.1"/>
</dbReference>
<protein>
    <recommendedName>
        <fullName evidence="3">N-acetyltransferase domain-containing protein</fullName>
    </recommendedName>
</protein>
<dbReference type="GO" id="GO:0005737">
    <property type="term" value="C:cytoplasm"/>
    <property type="evidence" value="ECO:0007669"/>
    <property type="project" value="TreeGrafter"/>
</dbReference>
<dbReference type="PANTHER" id="PTHR43441:SF11">
    <property type="entry name" value="RIBOSOMAL-PROTEIN-SERINE ACETYLTRANSFERASE"/>
    <property type="match status" value="1"/>
</dbReference>
<dbReference type="InterPro" id="IPR051908">
    <property type="entry name" value="Ribosomal_N-acetyltransferase"/>
</dbReference>
<dbReference type="GO" id="GO:0008999">
    <property type="term" value="F:protein-N-terminal-alanine acetyltransferase activity"/>
    <property type="evidence" value="ECO:0007669"/>
    <property type="project" value="TreeGrafter"/>
</dbReference>
<dbReference type="PANTHER" id="PTHR43441">
    <property type="entry name" value="RIBOSOMAL-PROTEIN-SERINE ACETYLTRANSFERASE"/>
    <property type="match status" value="1"/>
</dbReference>
<dbReference type="OrthoDB" id="5358891at2"/>
<accession>A0A5E6VA44</accession>
<reference evidence="1 2" key="1">
    <citation type="submission" date="2019-09" db="EMBL/GenBank/DDBJ databases">
        <authorList>
            <person name="Chandra G."/>
            <person name="Truman W A."/>
        </authorList>
    </citation>
    <scope>NUCLEOTIDE SEQUENCE [LARGE SCALE GENOMIC DNA]</scope>
    <source>
        <strain evidence="1">PS662</strain>
    </source>
</reference>
<evidence type="ECO:0000313" key="1">
    <source>
        <dbReference type="EMBL" id="VVN09619.1"/>
    </source>
</evidence>
<proteinExistence type="predicted"/>
<name>A0A5E6VA44_PSEFL</name>
<dbReference type="InterPro" id="IPR016181">
    <property type="entry name" value="Acyl_CoA_acyltransferase"/>
</dbReference>
<gene>
    <name evidence="1" type="ORF">PS662_03782</name>
</gene>
<dbReference type="GO" id="GO:1990189">
    <property type="term" value="F:protein N-terminal-serine acetyltransferase activity"/>
    <property type="evidence" value="ECO:0007669"/>
    <property type="project" value="TreeGrafter"/>
</dbReference>
<sequence length="196" mass="22138">MSPHAVRYRVMPTPTLSDGVLDVRAVQPADIEAIRQWRNAQMDVLRQTAPISPEQQARYFAEHVWPQVDSPEPSQVLVALERAGALIGYGGLVHISWPNRRAEISFLLTPDLEQNTDELIALFSRFLDLMKRLAFDDLGLRRLCTETFAHRSRHIATLEASGFSCEGRLREHVLVDGEPTDAFAHGLLAVEWKSTR</sequence>
<dbReference type="Pfam" id="PF13420">
    <property type="entry name" value="Acetyltransf_4"/>
    <property type="match status" value="1"/>
</dbReference>
<dbReference type="AlphaFoldDB" id="A0A5E6VA44"/>
<dbReference type="SUPFAM" id="SSF55729">
    <property type="entry name" value="Acyl-CoA N-acyltransferases (Nat)"/>
    <property type="match status" value="1"/>
</dbReference>
<dbReference type="Gene3D" id="3.40.630.30">
    <property type="match status" value="1"/>
</dbReference>
<organism evidence="1 2">
    <name type="scientific">Pseudomonas fluorescens</name>
    <dbReference type="NCBI Taxonomy" id="294"/>
    <lineage>
        <taxon>Bacteria</taxon>
        <taxon>Pseudomonadati</taxon>
        <taxon>Pseudomonadota</taxon>
        <taxon>Gammaproteobacteria</taxon>
        <taxon>Pseudomonadales</taxon>
        <taxon>Pseudomonadaceae</taxon>
        <taxon>Pseudomonas</taxon>
    </lineage>
</organism>